<organism evidence="1 2">
    <name type="scientific">Thiomonas arsenitoxydans (strain DSM 22701 / CIP 110005 / 3As)</name>
    <dbReference type="NCBI Taxonomy" id="426114"/>
    <lineage>
        <taxon>Bacteria</taxon>
        <taxon>Pseudomonadati</taxon>
        <taxon>Pseudomonadota</taxon>
        <taxon>Betaproteobacteria</taxon>
        <taxon>Burkholderiales</taxon>
        <taxon>Thiomonas</taxon>
    </lineage>
</organism>
<evidence type="ECO:0000313" key="2">
    <source>
        <dbReference type="Proteomes" id="UP000078599"/>
    </source>
</evidence>
<sequence length="68" mass="7951">MTWGTDAGQPDCTGGLQELRMTWFRHHALTELIVPSHDGSRDLRPQWCSRTDADWRQHQAIRWRFCGA</sequence>
<keyword evidence="2" id="KW-1185">Reference proteome</keyword>
<dbReference type="Proteomes" id="UP000078599">
    <property type="component" value="Unassembled WGS sequence"/>
</dbReference>
<evidence type="ECO:0000313" key="1">
    <source>
        <dbReference type="EMBL" id="CQR31760.1"/>
    </source>
</evidence>
<name>A0ABP1Z3R7_THIA3</name>
<protein>
    <submittedName>
        <fullName evidence="1">Uncharacterized protein</fullName>
    </submittedName>
</protein>
<accession>A0ABP1Z3R7</accession>
<reference evidence="1 2" key="1">
    <citation type="submission" date="2015-03" db="EMBL/GenBank/DDBJ databases">
        <authorList>
            <person name="Regsiter A."/>
            <person name="william w."/>
        </authorList>
    </citation>
    <scope>NUCLEOTIDE SEQUENCE [LARGE SCALE GENOMIC DNA]</scope>
    <source>
        <strain evidence="1 2">CB1</strain>
    </source>
</reference>
<gene>
    <name evidence="1" type="ORF">THICB1_180046</name>
</gene>
<proteinExistence type="predicted"/>
<dbReference type="EMBL" id="CTRI01000010">
    <property type="protein sequence ID" value="CQR31760.1"/>
    <property type="molecule type" value="Genomic_DNA"/>
</dbReference>
<comment type="caution">
    <text evidence="1">The sequence shown here is derived from an EMBL/GenBank/DDBJ whole genome shotgun (WGS) entry which is preliminary data.</text>
</comment>